<dbReference type="Pfam" id="PF00076">
    <property type="entry name" value="RRM_1"/>
    <property type="match status" value="1"/>
</dbReference>
<evidence type="ECO:0000256" key="1">
    <source>
        <dbReference type="ARBA" id="ARBA00004123"/>
    </source>
</evidence>
<evidence type="ECO:0000313" key="8">
    <source>
        <dbReference type="EMBL" id="PKK17069.1"/>
    </source>
</evidence>
<dbReference type="InParanoid" id="A0A2I0LI16"/>
<dbReference type="GO" id="GO:0032259">
    <property type="term" value="P:methylation"/>
    <property type="evidence" value="ECO:0007669"/>
    <property type="project" value="UniProtKB-KW"/>
</dbReference>
<dbReference type="InterPro" id="IPR012677">
    <property type="entry name" value="Nucleotide-bd_a/b_plait_sf"/>
</dbReference>
<keyword evidence="4" id="KW-0949">S-adenosyl-L-methionine</keyword>
<accession>A0A2I0LI16</accession>
<dbReference type="InterPro" id="IPR044570">
    <property type="entry name" value="Set1-like"/>
</dbReference>
<dbReference type="InterPro" id="IPR000504">
    <property type="entry name" value="RRM_dom"/>
</dbReference>
<dbReference type="GO" id="GO:0003723">
    <property type="term" value="F:RNA binding"/>
    <property type="evidence" value="ECO:0007669"/>
    <property type="project" value="InterPro"/>
</dbReference>
<protein>
    <submittedName>
        <fullName evidence="8">Histone-lysine N-methyltransferase SETD1A-like</fullName>
    </submittedName>
</protein>
<evidence type="ECO:0000256" key="2">
    <source>
        <dbReference type="ARBA" id="ARBA00022603"/>
    </source>
</evidence>
<dbReference type="STRING" id="8932.A0A2I0LI16"/>
<dbReference type="GO" id="GO:0048188">
    <property type="term" value="C:Set1C/COMPASS complex"/>
    <property type="evidence" value="ECO:0007669"/>
    <property type="project" value="TreeGrafter"/>
</dbReference>
<keyword evidence="6" id="KW-0539">Nucleus</keyword>
<dbReference type="SUPFAM" id="SSF54928">
    <property type="entry name" value="RNA-binding domain, RBD"/>
    <property type="match status" value="1"/>
</dbReference>
<gene>
    <name evidence="8" type="ORF">A306_00015290</name>
</gene>
<dbReference type="Proteomes" id="UP000053872">
    <property type="component" value="Unassembled WGS sequence"/>
</dbReference>
<reference evidence="8 9" key="1">
    <citation type="journal article" date="2013" name="Science">
        <title>Genomic diversity and evolution of the head crest in the rock pigeon.</title>
        <authorList>
            <person name="Shapiro M.D."/>
            <person name="Kronenberg Z."/>
            <person name="Li C."/>
            <person name="Domyan E.T."/>
            <person name="Pan H."/>
            <person name="Campbell M."/>
            <person name="Tan H."/>
            <person name="Huff C.D."/>
            <person name="Hu H."/>
            <person name="Vickrey A.I."/>
            <person name="Nielsen S.C."/>
            <person name="Stringham S.A."/>
            <person name="Hu H."/>
            <person name="Willerslev E."/>
            <person name="Gilbert M.T."/>
            <person name="Yandell M."/>
            <person name="Zhang G."/>
            <person name="Wang J."/>
        </authorList>
    </citation>
    <scope>NUCLEOTIDE SEQUENCE [LARGE SCALE GENOMIC DNA]</scope>
    <source>
        <tissue evidence="8">Blood</tissue>
    </source>
</reference>
<dbReference type="PANTHER" id="PTHR45814">
    <property type="entry name" value="HISTONE-LYSINE N-METHYLTRANSFERASE SETD1"/>
    <property type="match status" value="1"/>
</dbReference>
<dbReference type="EMBL" id="AKCR02000466">
    <property type="protein sequence ID" value="PKK17069.1"/>
    <property type="molecule type" value="Genomic_DNA"/>
</dbReference>
<keyword evidence="5" id="KW-0156">Chromatin regulator</keyword>
<keyword evidence="2 8" id="KW-0489">Methyltransferase</keyword>
<feature type="domain" description="RRM" evidence="7">
    <location>
        <begin position="2"/>
        <end position="54"/>
    </location>
</feature>
<comment type="caution">
    <text evidence="8">The sequence shown here is derived from an EMBL/GenBank/DDBJ whole genome shotgun (WGS) entry which is preliminary data.</text>
</comment>
<evidence type="ECO:0000313" key="9">
    <source>
        <dbReference type="Proteomes" id="UP000053872"/>
    </source>
</evidence>
<dbReference type="AlphaFoldDB" id="A0A2I0LI16"/>
<evidence type="ECO:0000259" key="7">
    <source>
        <dbReference type="Pfam" id="PF00076"/>
    </source>
</evidence>
<keyword evidence="3 8" id="KW-0808">Transferase</keyword>
<comment type="subcellular location">
    <subcellularLocation>
        <location evidence="1">Nucleus</location>
    </subcellularLocation>
</comment>
<proteinExistence type="predicted"/>
<sequence length="133" mass="15107">MCRKFGAVDEVEILLHPRTRKHLGLARVLFASPRAAKDSVRHLHNTSVMGNVIHAQIDVKGQQRMKLYELIVSGSCTPQTVPTGPDQAETGVLAALVQEMKLTMQRDLNRKMVENVAFRAFDAWWERKEEQVK</sequence>
<evidence type="ECO:0000256" key="4">
    <source>
        <dbReference type="ARBA" id="ARBA00022691"/>
    </source>
</evidence>
<organism evidence="8 9">
    <name type="scientific">Columba livia</name>
    <name type="common">Rock dove</name>
    <dbReference type="NCBI Taxonomy" id="8932"/>
    <lineage>
        <taxon>Eukaryota</taxon>
        <taxon>Metazoa</taxon>
        <taxon>Chordata</taxon>
        <taxon>Craniata</taxon>
        <taxon>Vertebrata</taxon>
        <taxon>Euteleostomi</taxon>
        <taxon>Archelosauria</taxon>
        <taxon>Archosauria</taxon>
        <taxon>Dinosauria</taxon>
        <taxon>Saurischia</taxon>
        <taxon>Theropoda</taxon>
        <taxon>Coelurosauria</taxon>
        <taxon>Aves</taxon>
        <taxon>Neognathae</taxon>
        <taxon>Neoaves</taxon>
        <taxon>Columbimorphae</taxon>
        <taxon>Columbiformes</taxon>
        <taxon>Columbidae</taxon>
        <taxon>Columba</taxon>
    </lineage>
</organism>
<feature type="non-terminal residue" evidence="8">
    <location>
        <position position="133"/>
    </location>
</feature>
<evidence type="ECO:0000256" key="6">
    <source>
        <dbReference type="ARBA" id="ARBA00023242"/>
    </source>
</evidence>
<dbReference type="PANTHER" id="PTHR45814:SF3">
    <property type="entry name" value="HISTONE-LYSINE N-METHYLTRANSFERASE SETD1A"/>
    <property type="match status" value="1"/>
</dbReference>
<dbReference type="InterPro" id="IPR035979">
    <property type="entry name" value="RBD_domain_sf"/>
</dbReference>
<evidence type="ECO:0000256" key="3">
    <source>
        <dbReference type="ARBA" id="ARBA00022679"/>
    </source>
</evidence>
<dbReference type="GO" id="GO:0042800">
    <property type="term" value="F:histone H3K4 methyltransferase activity"/>
    <property type="evidence" value="ECO:0007669"/>
    <property type="project" value="InterPro"/>
</dbReference>
<keyword evidence="9" id="KW-1185">Reference proteome</keyword>
<dbReference type="Gene3D" id="3.30.70.330">
    <property type="match status" value="1"/>
</dbReference>
<name>A0A2I0LI16_COLLI</name>
<evidence type="ECO:0000256" key="5">
    <source>
        <dbReference type="ARBA" id="ARBA00022853"/>
    </source>
</evidence>